<evidence type="ECO:0000313" key="3">
    <source>
        <dbReference type="EMBL" id="MBB0245247.1"/>
    </source>
</evidence>
<feature type="compositionally biased region" description="Low complexity" evidence="1">
    <location>
        <begin position="229"/>
        <end position="239"/>
    </location>
</feature>
<keyword evidence="4" id="KW-1185">Reference proteome</keyword>
<gene>
    <name evidence="3" type="ORF">FNQ90_14315</name>
</gene>
<sequence length="614" mass="65736">MGFHGTSTALRQVTPVNKRDQENAGWAQRPSRPTSRRTSDPGGAPSGGPIATQLLALQRSAGNRAVARAVEEARHEHGPDCGHENPVESVQRSTVHEVLRSPGAPVDPPLRSLMEAELQADFGNVRIHTDPVAQRSAVEMGAHAYTSGNHVVVGPRGADLPTLAHEFAHVKQQQEGEVSGTDNGEGLRISHPDDPYEREATAIEQRVRAGGMSVQRLAAPPGTPGGGVPSSAPSDSVPVQRSPSYGDEMDWDGPQIIDVEPDWASQVAYSEREAPSYSGGGGYSYAGAGPSYQAYQGGQEEMEMDPDTPQIIDVGPGSSSRAPHRRGGSSRDPRIIDARPGGGSSSRRPSTLMGMAARPRGVRKPDPPSGQPVVGQLLGIAERVMRGVKGRIKYGAANQVRSAAATGGGLGHMLASVRDPDLRRPVSDFRESLGQSAAAAEAVGVGNCGEHAAMAFCLLNRETLPPGVSIWHASLSIDHAFVAVGYPDRPAEIVVLDAWQNNAVPVLAKDFRFPFLVNGKVTSEAARFKPDGKDYLRIGRDTIDMDILTETMDTTGPPIDPGEFAGQSHMWDHEMPTAPDYDSYRRPRHSSRREHRSSGSRRSALEDFLTGRRR</sequence>
<comment type="caution">
    <text evidence="3">The sequence shown here is derived from an EMBL/GenBank/DDBJ whole genome shotgun (WGS) entry which is preliminary data.</text>
</comment>
<dbReference type="Proteomes" id="UP000538929">
    <property type="component" value="Unassembled WGS sequence"/>
</dbReference>
<feature type="domain" description="eCIS core" evidence="2">
    <location>
        <begin position="105"/>
        <end position="176"/>
    </location>
</feature>
<organism evidence="3 4">
    <name type="scientific">Streptomyces alkaliphilus</name>
    <dbReference type="NCBI Taxonomy" id="1472722"/>
    <lineage>
        <taxon>Bacteria</taxon>
        <taxon>Bacillati</taxon>
        <taxon>Actinomycetota</taxon>
        <taxon>Actinomycetes</taxon>
        <taxon>Kitasatosporales</taxon>
        <taxon>Streptomycetaceae</taxon>
        <taxon>Streptomyces</taxon>
    </lineage>
</organism>
<reference evidence="4" key="1">
    <citation type="submission" date="2019-10" db="EMBL/GenBank/DDBJ databases">
        <title>Streptomyces sp. nov., a novel actinobacterium isolated from alkaline environment.</title>
        <authorList>
            <person name="Golinska P."/>
        </authorList>
    </citation>
    <scope>NUCLEOTIDE SEQUENCE [LARGE SCALE GENOMIC DNA]</scope>
    <source>
        <strain evidence="4">DSM 42118</strain>
    </source>
</reference>
<feature type="region of interest" description="Disordered" evidence="1">
    <location>
        <begin position="171"/>
        <end position="193"/>
    </location>
</feature>
<dbReference type="InterPro" id="IPR025295">
    <property type="entry name" value="eCIS_core_dom"/>
</dbReference>
<accession>A0A7W3Y2F2</accession>
<feature type="region of interest" description="Disordered" evidence="1">
    <location>
        <begin position="554"/>
        <end position="614"/>
    </location>
</feature>
<name>A0A7W3Y2F2_9ACTN</name>
<evidence type="ECO:0000313" key="4">
    <source>
        <dbReference type="Proteomes" id="UP000538929"/>
    </source>
</evidence>
<feature type="compositionally biased region" description="Basic residues" evidence="1">
    <location>
        <begin position="586"/>
        <end position="599"/>
    </location>
</feature>
<feature type="region of interest" description="Disordered" evidence="1">
    <location>
        <begin position="1"/>
        <end position="87"/>
    </location>
</feature>
<dbReference type="AlphaFoldDB" id="A0A7W3Y2F2"/>
<evidence type="ECO:0000259" key="2">
    <source>
        <dbReference type="Pfam" id="PF13699"/>
    </source>
</evidence>
<feature type="region of interest" description="Disordered" evidence="1">
    <location>
        <begin position="300"/>
        <end position="352"/>
    </location>
</feature>
<protein>
    <submittedName>
        <fullName evidence="3">DUF4157 domain-containing protein</fullName>
    </submittedName>
</protein>
<feature type="region of interest" description="Disordered" evidence="1">
    <location>
        <begin position="215"/>
        <end position="246"/>
    </location>
</feature>
<feature type="compositionally biased region" description="Basic and acidic residues" evidence="1">
    <location>
        <begin position="69"/>
        <end position="86"/>
    </location>
</feature>
<evidence type="ECO:0000256" key="1">
    <source>
        <dbReference type="SAM" id="MobiDB-lite"/>
    </source>
</evidence>
<dbReference type="Pfam" id="PF13699">
    <property type="entry name" value="eCIS_core"/>
    <property type="match status" value="1"/>
</dbReference>
<proteinExistence type="predicted"/>
<dbReference type="EMBL" id="VKHT01000435">
    <property type="protein sequence ID" value="MBB0245247.1"/>
    <property type="molecule type" value="Genomic_DNA"/>
</dbReference>
<feature type="compositionally biased region" description="Polar residues" evidence="1">
    <location>
        <begin position="1"/>
        <end position="15"/>
    </location>
</feature>